<dbReference type="AlphaFoldDB" id="A0A9D1TLV1"/>
<sequence length="33" mass="3702">MFGSRARGDCAPASDYDIAVFLIMQILRSRHGF</sequence>
<dbReference type="SUPFAM" id="SSF81301">
    <property type="entry name" value="Nucleotidyltransferase"/>
    <property type="match status" value="1"/>
</dbReference>
<protein>
    <submittedName>
        <fullName evidence="2">Nucleotidyltransferase domain-containing protein</fullName>
    </submittedName>
</protein>
<dbReference type="InterPro" id="IPR002934">
    <property type="entry name" value="Polymerase_NTP_transf_dom"/>
</dbReference>
<reference evidence="2" key="2">
    <citation type="submission" date="2021-04" db="EMBL/GenBank/DDBJ databases">
        <authorList>
            <person name="Gilroy R."/>
        </authorList>
    </citation>
    <scope>NUCLEOTIDE SEQUENCE</scope>
    <source>
        <strain evidence="2">5790</strain>
    </source>
</reference>
<dbReference type="Proteomes" id="UP000824162">
    <property type="component" value="Unassembled WGS sequence"/>
</dbReference>
<evidence type="ECO:0000259" key="1">
    <source>
        <dbReference type="Pfam" id="PF01909"/>
    </source>
</evidence>
<proteinExistence type="predicted"/>
<dbReference type="Gene3D" id="3.30.460.10">
    <property type="entry name" value="Beta Polymerase, domain 2"/>
    <property type="match status" value="1"/>
</dbReference>
<dbReference type="Pfam" id="PF01909">
    <property type="entry name" value="NTP_transf_2"/>
    <property type="match status" value="1"/>
</dbReference>
<dbReference type="CDD" id="cd05403">
    <property type="entry name" value="NT_KNTase_like"/>
    <property type="match status" value="1"/>
</dbReference>
<accession>A0A9D1TLV1</accession>
<dbReference type="InterPro" id="IPR043519">
    <property type="entry name" value="NT_sf"/>
</dbReference>
<evidence type="ECO:0000313" key="2">
    <source>
        <dbReference type="EMBL" id="HIV85489.1"/>
    </source>
</evidence>
<evidence type="ECO:0000313" key="3">
    <source>
        <dbReference type="Proteomes" id="UP000824162"/>
    </source>
</evidence>
<dbReference type="EMBL" id="DXIJ01000034">
    <property type="protein sequence ID" value="HIV85489.1"/>
    <property type="molecule type" value="Genomic_DNA"/>
</dbReference>
<gene>
    <name evidence="2" type="ORF">H9900_01625</name>
</gene>
<reference evidence="2" key="1">
    <citation type="journal article" date="2021" name="PeerJ">
        <title>Extensive microbial diversity within the chicken gut microbiome revealed by metagenomics and culture.</title>
        <authorList>
            <person name="Gilroy R."/>
            <person name="Ravi A."/>
            <person name="Getino M."/>
            <person name="Pursley I."/>
            <person name="Horton D.L."/>
            <person name="Alikhan N.F."/>
            <person name="Baker D."/>
            <person name="Gharbi K."/>
            <person name="Hall N."/>
            <person name="Watson M."/>
            <person name="Adriaenssens E.M."/>
            <person name="Foster-Nyarko E."/>
            <person name="Jarju S."/>
            <person name="Secka A."/>
            <person name="Antonio M."/>
            <person name="Oren A."/>
            <person name="Chaudhuri R.R."/>
            <person name="La Ragione R."/>
            <person name="Hildebrand F."/>
            <person name="Pallen M.J."/>
        </authorList>
    </citation>
    <scope>NUCLEOTIDE SEQUENCE</scope>
    <source>
        <strain evidence="2">5790</strain>
    </source>
</reference>
<feature type="domain" description="Polymerase nucleotidyl transferase" evidence="1">
    <location>
        <begin position="1"/>
        <end position="22"/>
    </location>
</feature>
<dbReference type="GO" id="GO:0016779">
    <property type="term" value="F:nucleotidyltransferase activity"/>
    <property type="evidence" value="ECO:0007669"/>
    <property type="project" value="InterPro"/>
</dbReference>
<comment type="caution">
    <text evidence="2">The sequence shown here is derived from an EMBL/GenBank/DDBJ whole genome shotgun (WGS) entry which is preliminary data.</text>
</comment>
<organism evidence="2 3">
    <name type="scientific">Candidatus Monoglobus merdigallinarum</name>
    <dbReference type="NCBI Taxonomy" id="2838698"/>
    <lineage>
        <taxon>Bacteria</taxon>
        <taxon>Bacillati</taxon>
        <taxon>Bacillota</taxon>
        <taxon>Clostridia</taxon>
        <taxon>Monoglobales</taxon>
        <taxon>Monoglobaceae</taxon>
        <taxon>Monoglobus</taxon>
    </lineage>
</organism>
<name>A0A9D1TLV1_9FIRM</name>